<proteinExistence type="predicted"/>
<gene>
    <name evidence="1" type="ORF">PPENT_87.1.T0440250</name>
</gene>
<name>A0A8S1US77_9CILI</name>
<dbReference type="AlphaFoldDB" id="A0A8S1US77"/>
<dbReference type="Proteomes" id="UP000689195">
    <property type="component" value="Unassembled WGS sequence"/>
</dbReference>
<organism evidence="1 2">
    <name type="scientific">Paramecium pentaurelia</name>
    <dbReference type="NCBI Taxonomy" id="43138"/>
    <lineage>
        <taxon>Eukaryota</taxon>
        <taxon>Sar</taxon>
        <taxon>Alveolata</taxon>
        <taxon>Ciliophora</taxon>
        <taxon>Intramacronucleata</taxon>
        <taxon>Oligohymenophorea</taxon>
        <taxon>Peniculida</taxon>
        <taxon>Parameciidae</taxon>
        <taxon>Paramecium</taxon>
    </lineage>
</organism>
<dbReference type="OrthoDB" id="300502at2759"/>
<evidence type="ECO:0000313" key="1">
    <source>
        <dbReference type="EMBL" id="CAD8166642.1"/>
    </source>
</evidence>
<accession>A0A8S1US77</accession>
<dbReference type="EMBL" id="CAJJDO010000044">
    <property type="protein sequence ID" value="CAD8166642.1"/>
    <property type="molecule type" value="Genomic_DNA"/>
</dbReference>
<keyword evidence="2" id="KW-1185">Reference proteome</keyword>
<protein>
    <submittedName>
        <fullName evidence="1">Uncharacterized protein</fullName>
    </submittedName>
</protein>
<sequence length="408" mass="49569">MKPNQKVLEHLKTYDYYLPIHLDYVQKWFYEQMIDNLGLSESFRNSFLSQISKIGQLAHNEQQFRKLIRDSWFGFFNSKPLSSICPILDRQEQNEVLEFMLNVLIEPKQYEITYIDELLQIYEYYLQGNRGVASIINRTKFRMILSKLICSKFIISQDERYQTQIKQYLIDLYLRKIEKLDEKDRIHVEQITRINIFHILQELLFDQIDGQGNIFNHLKRVILILLDESQNILISFQIFKNFYQMYLDKEKFLFDRIDPRQNVDYNRISIELNQKYFEKKDLREALKSIVSRLTSNIDYKLIIRELVTKDIYSKENEQMFFPVFKEYDLNNQQKYRRQQTIDHDLIQQIKLLGFNKLDKRNEVEFDNLNFSINIIDNNNIVVINKRNKQKAKCSNIKELHFFMQNYNI</sequence>
<reference evidence="1" key="1">
    <citation type="submission" date="2021-01" db="EMBL/GenBank/DDBJ databases">
        <authorList>
            <consortium name="Genoscope - CEA"/>
            <person name="William W."/>
        </authorList>
    </citation>
    <scope>NUCLEOTIDE SEQUENCE</scope>
</reference>
<comment type="caution">
    <text evidence="1">The sequence shown here is derived from an EMBL/GenBank/DDBJ whole genome shotgun (WGS) entry which is preliminary data.</text>
</comment>
<evidence type="ECO:0000313" key="2">
    <source>
        <dbReference type="Proteomes" id="UP000689195"/>
    </source>
</evidence>